<organism evidence="1 2">
    <name type="scientific">Flavobacterium pisciphilum</name>
    <dbReference type="NCBI Taxonomy" id="2893755"/>
    <lineage>
        <taxon>Bacteria</taxon>
        <taxon>Pseudomonadati</taxon>
        <taxon>Bacteroidota</taxon>
        <taxon>Flavobacteriia</taxon>
        <taxon>Flavobacteriales</taxon>
        <taxon>Flavobacteriaceae</taxon>
        <taxon>Flavobacterium</taxon>
    </lineage>
</organism>
<dbReference type="RefSeq" id="WP_229988390.1">
    <property type="nucleotide sequence ID" value="NZ_JAJJMO010000001.1"/>
</dbReference>
<gene>
    <name evidence="1" type="ORF">LNQ49_08920</name>
</gene>
<dbReference type="SUPFAM" id="SSF53756">
    <property type="entry name" value="UDP-Glycosyltransferase/glycogen phosphorylase"/>
    <property type="match status" value="1"/>
</dbReference>
<dbReference type="Gene3D" id="3.40.50.2000">
    <property type="entry name" value="Glycogen Phosphorylase B"/>
    <property type="match status" value="2"/>
</dbReference>
<reference evidence="1" key="1">
    <citation type="submission" date="2021-11" db="EMBL/GenBank/DDBJ databases">
        <title>Description of novel Flavobacterium species.</title>
        <authorList>
            <person name="Saticioglu I.B."/>
            <person name="Ay H."/>
            <person name="Altun S."/>
            <person name="Duman M."/>
        </authorList>
    </citation>
    <scope>NUCLEOTIDE SEQUENCE</scope>
    <source>
        <strain evidence="1">F-65</strain>
    </source>
</reference>
<dbReference type="Proteomes" id="UP001430919">
    <property type="component" value="Unassembled WGS sequence"/>
</dbReference>
<dbReference type="EMBL" id="JAJJMO010000001">
    <property type="protein sequence ID" value="MCC9071699.1"/>
    <property type="molecule type" value="Genomic_DNA"/>
</dbReference>
<sequence>MKILIVVDSINIEDSSGSKANVALINNLSEAGFEILVYHYTLKDIQLKNIRTFVISEIKLGAYYYYLSRFFRVVNRKLKINFGPFIEKTIGFSFTFFNDTRSIRKALKKELFKPDLVLTLSKGASFRPHYAVLKMPQLHGKWMAYVHDPFPFHYYPRPYNWVEPGYDKKELFFRELSEKAKYSAFPSQLLKEWMSSYFPNFSKTGVIIPHQNAKFDAQDVDFPSYFDISKFNLLHAGNLMKQRSPEGLIKGFKLFLEKNHEAKKEARLLLLGNASDHLKMLELYEENTPEMYLYNGNKPFNEVYHLQKNVSVNIILESKSEISPFLPAKFPHCIEANKPILSLAPYYSETRRLLGSDYKFWAETDEVEKIAFLIEELYEVWKENPEKLILNRIDLEKYVSVEYLKEVISNLNYAE</sequence>
<protein>
    <submittedName>
        <fullName evidence="1">UDP-glycosyltransferase</fullName>
    </submittedName>
</protein>
<keyword evidence="2" id="KW-1185">Reference proteome</keyword>
<comment type="caution">
    <text evidence="1">The sequence shown here is derived from an EMBL/GenBank/DDBJ whole genome shotgun (WGS) entry which is preliminary data.</text>
</comment>
<accession>A0ABS8MSG1</accession>
<evidence type="ECO:0000313" key="1">
    <source>
        <dbReference type="EMBL" id="MCC9071699.1"/>
    </source>
</evidence>
<name>A0ABS8MSG1_9FLAO</name>
<proteinExistence type="predicted"/>
<evidence type="ECO:0000313" key="2">
    <source>
        <dbReference type="Proteomes" id="UP001430919"/>
    </source>
</evidence>